<gene>
    <name evidence="1" type="ORF">UFOVP690_44</name>
</gene>
<name>A0A6J5NGD7_9CAUD</name>
<sequence>MVKNEILAEYWESKEVNDAFGKMQPEELQYDLKAEVFLVLCEMDESKLIGMYQRSELKFYIVRIMLNMIKSDRSTFYKNYRNYTEFVGNEVNKELTRLNEEPTELFEKLERNLEDLHWYNKEILKLYAIDFKKNAKELSRKTGIPYMSIVRTINKTKKLMKTNIRK</sequence>
<evidence type="ECO:0000313" key="1">
    <source>
        <dbReference type="EMBL" id="CAB4157782.1"/>
    </source>
</evidence>
<organism evidence="1">
    <name type="scientific">uncultured Caudovirales phage</name>
    <dbReference type="NCBI Taxonomy" id="2100421"/>
    <lineage>
        <taxon>Viruses</taxon>
        <taxon>Duplodnaviria</taxon>
        <taxon>Heunggongvirae</taxon>
        <taxon>Uroviricota</taxon>
        <taxon>Caudoviricetes</taxon>
        <taxon>Peduoviridae</taxon>
        <taxon>Maltschvirus</taxon>
        <taxon>Maltschvirus maltsch</taxon>
    </lineage>
</organism>
<protein>
    <submittedName>
        <fullName evidence="1">Uncharacterized protein</fullName>
    </submittedName>
</protein>
<reference evidence="1" key="1">
    <citation type="submission" date="2020-04" db="EMBL/GenBank/DDBJ databases">
        <authorList>
            <person name="Chiriac C."/>
            <person name="Salcher M."/>
            <person name="Ghai R."/>
            <person name="Kavagutti S V."/>
        </authorList>
    </citation>
    <scope>NUCLEOTIDE SEQUENCE</scope>
</reference>
<accession>A0A6J5NGD7</accession>
<dbReference type="EMBL" id="LR796662">
    <property type="protein sequence ID" value="CAB4157782.1"/>
    <property type="molecule type" value="Genomic_DNA"/>
</dbReference>
<proteinExistence type="predicted"/>